<dbReference type="EMBL" id="CAJPWZ010001395">
    <property type="protein sequence ID" value="CAG2213952.1"/>
    <property type="molecule type" value="Genomic_DNA"/>
</dbReference>
<evidence type="ECO:0000256" key="2">
    <source>
        <dbReference type="ARBA" id="ARBA00023136"/>
    </source>
</evidence>
<organism evidence="8 9">
    <name type="scientific">Mytilus edulis</name>
    <name type="common">Blue mussel</name>
    <dbReference type="NCBI Taxonomy" id="6550"/>
    <lineage>
        <taxon>Eukaryota</taxon>
        <taxon>Metazoa</taxon>
        <taxon>Spiralia</taxon>
        <taxon>Lophotrochozoa</taxon>
        <taxon>Mollusca</taxon>
        <taxon>Bivalvia</taxon>
        <taxon>Autobranchia</taxon>
        <taxon>Pteriomorphia</taxon>
        <taxon>Mytilida</taxon>
        <taxon>Mytiloidea</taxon>
        <taxon>Mytilidae</taxon>
        <taxon>Mytilinae</taxon>
        <taxon>Mytilus</taxon>
    </lineage>
</organism>
<evidence type="ECO:0000256" key="5">
    <source>
        <dbReference type="ARBA" id="ARBA00023319"/>
    </source>
</evidence>
<dbReference type="Proteomes" id="UP000683360">
    <property type="component" value="Unassembled WGS sequence"/>
</dbReference>
<evidence type="ECO:0000256" key="1">
    <source>
        <dbReference type="ARBA" id="ARBA00004479"/>
    </source>
</evidence>
<name>A0A8S3SAG4_MYTED</name>
<evidence type="ECO:0000259" key="7">
    <source>
        <dbReference type="PROSITE" id="PS50835"/>
    </source>
</evidence>
<dbReference type="InterPro" id="IPR036179">
    <property type="entry name" value="Ig-like_dom_sf"/>
</dbReference>
<keyword evidence="3" id="KW-1015">Disulfide bond</keyword>
<keyword evidence="9" id="KW-1185">Reference proteome</keyword>
<feature type="domain" description="Ig-like" evidence="7">
    <location>
        <begin position="258"/>
        <end position="340"/>
    </location>
</feature>
<evidence type="ECO:0000256" key="3">
    <source>
        <dbReference type="ARBA" id="ARBA00023157"/>
    </source>
</evidence>
<dbReference type="GO" id="GO:0050839">
    <property type="term" value="F:cell adhesion molecule binding"/>
    <property type="evidence" value="ECO:0007669"/>
    <property type="project" value="TreeGrafter"/>
</dbReference>
<keyword evidence="4" id="KW-0325">Glycoprotein</keyword>
<dbReference type="InterPro" id="IPR003599">
    <property type="entry name" value="Ig_sub"/>
</dbReference>
<dbReference type="Pfam" id="PF13927">
    <property type="entry name" value="Ig_3"/>
    <property type="match status" value="1"/>
</dbReference>
<dbReference type="SMART" id="SM00408">
    <property type="entry name" value="IGc2"/>
    <property type="match status" value="1"/>
</dbReference>
<proteinExistence type="predicted"/>
<dbReference type="GO" id="GO:0098609">
    <property type="term" value="P:cell-cell adhesion"/>
    <property type="evidence" value="ECO:0007669"/>
    <property type="project" value="TreeGrafter"/>
</dbReference>
<keyword evidence="2" id="KW-0472">Membrane</keyword>
<sequence length="554" mass="62955">MITQSILSKMENHEPPKSKTVANQDVGENIFSDIFTRFTEIFFLLPVTGRRQPVWMDDKIVGSINNNRYYEYIPRGAPNPVLLMFCEVKRFPVQESEDTDTWISRKLPKTVLEQVGAELVTECFSSVFLPNILGVICMRTEVIFVYLTIASDHVKAIRNNEEIGNQRACIHYTEAFDIMKREDRKQISELLFWLGSCSAESEKVYVPEGDNVELKCPYFSTTTPVIWQNTRGLLFDGYEIAKKLTLRNKMKITGNNPPKIKLVAVPSAVVIEGSSVTLFCNDDSFPESNYVKWTKDKTSFGKANDQLKIDFQQTHRDDAGSYTCIVRNELGQARASLQLTVLYAPNVSVSLLKNGNILCNASGVPSVYIFSRWEHLSEFGTHIRYLDGSHDGILNISSGVDSVPYLNNGKYICTVQNGISDRFNKVNQTGYIFIQYQGRPFCLNVSGRTRANFDYEHMVTIKIAVEAFSISTYDTVEWLHGNKIIPSNHTRYKMVSSDTTIQTDIHGSYLVLISGYRFTLSFMASNNEDYGQYTMSISNINNTAVRRTYVQLKH</sequence>
<evidence type="ECO:0000256" key="6">
    <source>
        <dbReference type="SAM" id="MobiDB-lite"/>
    </source>
</evidence>
<dbReference type="GO" id="GO:0005911">
    <property type="term" value="C:cell-cell junction"/>
    <property type="evidence" value="ECO:0007669"/>
    <property type="project" value="TreeGrafter"/>
</dbReference>
<reference evidence="8" key="1">
    <citation type="submission" date="2021-03" db="EMBL/GenBank/DDBJ databases">
        <authorList>
            <person name="Bekaert M."/>
        </authorList>
    </citation>
    <scope>NUCLEOTIDE SEQUENCE</scope>
</reference>
<dbReference type="PANTHER" id="PTHR11640:SF31">
    <property type="entry name" value="IRREGULAR CHIASM C-ROUGHEST PROTEIN-RELATED"/>
    <property type="match status" value="1"/>
</dbReference>
<dbReference type="SUPFAM" id="SSF48726">
    <property type="entry name" value="Immunoglobulin"/>
    <property type="match status" value="2"/>
</dbReference>
<dbReference type="InterPro" id="IPR003598">
    <property type="entry name" value="Ig_sub2"/>
</dbReference>
<feature type="region of interest" description="Disordered" evidence="6">
    <location>
        <begin position="1"/>
        <end position="21"/>
    </location>
</feature>
<dbReference type="InterPro" id="IPR013783">
    <property type="entry name" value="Ig-like_fold"/>
</dbReference>
<comment type="caution">
    <text evidence="8">The sequence shown here is derived from an EMBL/GenBank/DDBJ whole genome shotgun (WGS) entry which is preliminary data.</text>
</comment>
<dbReference type="InterPro" id="IPR051275">
    <property type="entry name" value="Cell_adhesion_signaling"/>
</dbReference>
<dbReference type="GO" id="GO:0005886">
    <property type="term" value="C:plasma membrane"/>
    <property type="evidence" value="ECO:0007669"/>
    <property type="project" value="TreeGrafter"/>
</dbReference>
<dbReference type="AlphaFoldDB" id="A0A8S3SAG4"/>
<dbReference type="PROSITE" id="PS50835">
    <property type="entry name" value="IG_LIKE"/>
    <property type="match status" value="1"/>
</dbReference>
<dbReference type="InterPro" id="IPR007110">
    <property type="entry name" value="Ig-like_dom"/>
</dbReference>
<dbReference type="OrthoDB" id="6162009at2759"/>
<comment type="subcellular location">
    <subcellularLocation>
        <location evidence="1">Membrane</location>
        <topology evidence="1">Single-pass type I membrane protein</topology>
    </subcellularLocation>
</comment>
<evidence type="ECO:0000313" key="8">
    <source>
        <dbReference type="EMBL" id="CAG2213952.1"/>
    </source>
</evidence>
<dbReference type="Gene3D" id="2.60.40.10">
    <property type="entry name" value="Immunoglobulins"/>
    <property type="match status" value="2"/>
</dbReference>
<protein>
    <recommendedName>
        <fullName evidence="7">Ig-like domain-containing protein</fullName>
    </recommendedName>
</protein>
<accession>A0A8S3SAG4</accession>
<evidence type="ECO:0000256" key="4">
    <source>
        <dbReference type="ARBA" id="ARBA00023180"/>
    </source>
</evidence>
<dbReference type="PANTHER" id="PTHR11640">
    <property type="entry name" value="NEPHRIN"/>
    <property type="match status" value="1"/>
</dbReference>
<dbReference type="SMART" id="SM00409">
    <property type="entry name" value="IG"/>
    <property type="match status" value="2"/>
</dbReference>
<gene>
    <name evidence="8" type="ORF">MEDL_27831</name>
</gene>
<keyword evidence="5" id="KW-0393">Immunoglobulin domain</keyword>
<evidence type="ECO:0000313" key="9">
    <source>
        <dbReference type="Proteomes" id="UP000683360"/>
    </source>
</evidence>